<evidence type="ECO:0000256" key="2">
    <source>
        <dbReference type="HAMAP-Rule" id="MF_00984"/>
    </source>
</evidence>
<dbReference type="HAMAP" id="MF_00984">
    <property type="entry name" value="SSB"/>
    <property type="match status" value="1"/>
</dbReference>
<evidence type="ECO:0000256" key="4">
    <source>
        <dbReference type="SAM" id="MobiDB-lite"/>
    </source>
</evidence>
<keyword evidence="6" id="KW-1185">Reference proteome</keyword>
<dbReference type="GO" id="GO:0006260">
    <property type="term" value="P:DNA replication"/>
    <property type="evidence" value="ECO:0007669"/>
    <property type="project" value="InterPro"/>
</dbReference>
<dbReference type="InterPro" id="IPR000424">
    <property type="entry name" value="Primosome_PriB/ssb"/>
</dbReference>
<dbReference type="NCBIfam" id="TIGR00621">
    <property type="entry name" value="ssb"/>
    <property type="match status" value="1"/>
</dbReference>
<sequence>MINNVVLIGRLTKDADLRSTQTGKSVANFTLAVNRKYKKEGQPEADFINCVAWNKTAELLGDYTRKGSQVGVEGNIQTRNYENNEGQRVYMTEVVVQSVTFLDSKKENSQTSPYQKNDYTSNHFESGSNAIDINDDFLPF</sequence>
<dbReference type="PROSITE" id="PS50935">
    <property type="entry name" value="SSB"/>
    <property type="match status" value="1"/>
</dbReference>
<dbReference type="EMBL" id="FOQE01000007">
    <property type="protein sequence ID" value="SFH62162.1"/>
    <property type="molecule type" value="Genomic_DNA"/>
</dbReference>
<accession>A0A1I3BIT1</accession>
<organism evidence="5 6">
    <name type="scientific">Pisciglobus halotolerans</name>
    <dbReference type="NCBI Taxonomy" id="745365"/>
    <lineage>
        <taxon>Bacteria</taxon>
        <taxon>Bacillati</taxon>
        <taxon>Bacillota</taxon>
        <taxon>Bacilli</taxon>
        <taxon>Lactobacillales</taxon>
        <taxon>Carnobacteriaceae</taxon>
    </lineage>
</organism>
<keyword evidence="1 2" id="KW-0238">DNA-binding</keyword>
<dbReference type="Pfam" id="PF00436">
    <property type="entry name" value="SSB"/>
    <property type="match status" value="1"/>
</dbReference>
<evidence type="ECO:0000313" key="5">
    <source>
        <dbReference type="EMBL" id="SFH62162.1"/>
    </source>
</evidence>
<dbReference type="PIRSF" id="PIRSF002070">
    <property type="entry name" value="SSB"/>
    <property type="match status" value="1"/>
</dbReference>
<dbReference type="InterPro" id="IPR011344">
    <property type="entry name" value="ssDNA-bd"/>
</dbReference>
<evidence type="ECO:0000256" key="1">
    <source>
        <dbReference type="ARBA" id="ARBA00023125"/>
    </source>
</evidence>
<gene>
    <name evidence="5" type="ORF">SAMN04489868_1073</name>
</gene>
<dbReference type="PANTHER" id="PTHR10302:SF27">
    <property type="entry name" value="SINGLE-STRANDED DNA-BINDING PROTEIN"/>
    <property type="match status" value="1"/>
</dbReference>
<dbReference type="PANTHER" id="PTHR10302">
    <property type="entry name" value="SINGLE-STRANDED DNA-BINDING PROTEIN"/>
    <property type="match status" value="1"/>
</dbReference>
<evidence type="ECO:0000256" key="3">
    <source>
        <dbReference type="PIRNR" id="PIRNR002070"/>
    </source>
</evidence>
<dbReference type="Proteomes" id="UP000198668">
    <property type="component" value="Unassembled WGS sequence"/>
</dbReference>
<dbReference type="GO" id="GO:0003697">
    <property type="term" value="F:single-stranded DNA binding"/>
    <property type="evidence" value="ECO:0007669"/>
    <property type="project" value="UniProtKB-UniRule"/>
</dbReference>
<protein>
    <recommendedName>
        <fullName evidence="2 3">Single-stranded DNA-binding protein</fullName>
        <shortName evidence="2">SSB</shortName>
    </recommendedName>
</protein>
<dbReference type="OrthoDB" id="9809878at2"/>
<dbReference type="Gene3D" id="2.40.50.140">
    <property type="entry name" value="Nucleic acid-binding proteins"/>
    <property type="match status" value="1"/>
</dbReference>
<reference evidence="5 6" key="1">
    <citation type="submission" date="2016-10" db="EMBL/GenBank/DDBJ databases">
        <authorList>
            <person name="de Groot N.N."/>
        </authorList>
    </citation>
    <scope>NUCLEOTIDE SEQUENCE [LARGE SCALE GENOMIC DNA]</scope>
    <source>
        <strain evidence="5 6">DSM 27630</strain>
    </source>
</reference>
<evidence type="ECO:0000313" key="6">
    <source>
        <dbReference type="Proteomes" id="UP000198668"/>
    </source>
</evidence>
<dbReference type="RefSeq" id="WP_092091553.1">
    <property type="nucleotide sequence ID" value="NZ_FOQE01000007.1"/>
</dbReference>
<proteinExistence type="inferred from homology"/>
<feature type="region of interest" description="Disordered" evidence="4">
    <location>
        <begin position="106"/>
        <end position="125"/>
    </location>
</feature>
<dbReference type="AlphaFoldDB" id="A0A1I3BIT1"/>
<dbReference type="GO" id="GO:0009295">
    <property type="term" value="C:nucleoid"/>
    <property type="evidence" value="ECO:0007669"/>
    <property type="project" value="TreeGrafter"/>
</dbReference>
<name>A0A1I3BIT1_9LACT</name>
<dbReference type="CDD" id="cd04496">
    <property type="entry name" value="SSB_OBF"/>
    <property type="match status" value="1"/>
</dbReference>
<comment type="subunit">
    <text evidence="2">Homotetramer.</text>
</comment>
<dbReference type="SUPFAM" id="SSF50249">
    <property type="entry name" value="Nucleic acid-binding proteins"/>
    <property type="match status" value="1"/>
</dbReference>
<dbReference type="InterPro" id="IPR012340">
    <property type="entry name" value="NA-bd_OB-fold"/>
</dbReference>
<comment type="caution">
    <text evidence="2">Lacks conserved residue(s) required for the propagation of feature annotation.</text>
</comment>
<feature type="compositionally biased region" description="Polar residues" evidence="4">
    <location>
        <begin position="109"/>
        <end position="125"/>
    </location>
</feature>